<evidence type="ECO:0008006" key="4">
    <source>
        <dbReference type="Google" id="ProtNLM"/>
    </source>
</evidence>
<feature type="transmembrane region" description="Helical" evidence="1">
    <location>
        <begin position="110"/>
        <end position="132"/>
    </location>
</feature>
<gene>
    <name evidence="2" type="ORF">CUTER_02785</name>
</gene>
<sequence>MSQTTYPSRATALRAALMTLKRQRLPLVVASQIVAVAALALPQLLRDGAADDTAFWPKLMLAIGFSAALTYPILVAVLASIVIDVEHRASSWNLWAGLLFPPGRLARLKAVFALVALALVVVGHALVVLGCAATRGIDTSAQDVARLAVMMVNVWLVSACLMWVHLAVALVFRSQLGNIGLGIVGAFIGVYSLLTSSKVTYLLLWGYYSLGLGIRISPATAAYSPWPEHLLRVGVSAVVFAFGAVVFWWWTGRLAGIPATPAITTRRRQSASTVTHAGTTRAPRRRSLLAAEIIKLRRSAVTPIIGIIVVMTVVTGAVNYANNTEVLSPGWDSYISQVTLFYGLIFAGLCASTITAAVWRGEHTTNSWPMMATTPVTPARLLLAKAGVVWLAMAVVQVLLAVATYVGGVILGLGGAAPVSLVVSLVASLLATIPLILLQTVLSARIASFAIPIGIGFVGIVMGILLSLKGAAAATFWPYSQVTLAILMTSTATQLHFSAMAIVVGVVALSAVGIGLLAFGAGWLVRRVR</sequence>
<feature type="transmembrane region" description="Helical" evidence="1">
    <location>
        <begin position="497"/>
        <end position="525"/>
    </location>
</feature>
<feature type="transmembrane region" description="Helical" evidence="1">
    <location>
        <begin position="201"/>
        <end position="223"/>
    </location>
</feature>
<feature type="transmembrane region" description="Helical" evidence="1">
    <location>
        <begin position="25"/>
        <end position="45"/>
    </location>
</feature>
<feature type="transmembrane region" description="Helical" evidence="1">
    <location>
        <begin position="340"/>
        <end position="361"/>
    </location>
</feature>
<protein>
    <recommendedName>
        <fullName evidence="4">ABC-2 family transporter protein</fullName>
    </recommendedName>
</protein>
<evidence type="ECO:0000313" key="2">
    <source>
        <dbReference type="EMBL" id="AKK10571.1"/>
    </source>
</evidence>
<accession>A0A0G3HB14</accession>
<dbReference type="AlphaFoldDB" id="A0A0G3HB14"/>
<dbReference type="Pfam" id="PF12730">
    <property type="entry name" value="ABC2_membrane_4"/>
    <property type="match status" value="2"/>
</dbReference>
<dbReference type="PATRIC" id="fig|1072256.5.peg.552"/>
<dbReference type="STRING" id="1072256.CUTER_02785"/>
<keyword evidence="1" id="KW-0812">Transmembrane</keyword>
<evidence type="ECO:0000256" key="1">
    <source>
        <dbReference type="SAM" id="Phobius"/>
    </source>
</evidence>
<feature type="transmembrane region" description="Helical" evidence="1">
    <location>
        <begin position="409"/>
        <end position="437"/>
    </location>
</feature>
<keyword evidence="1" id="KW-1133">Transmembrane helix</keyword>
<feature type="transmembrane region" description="Helical" evidence="1">
    <location>
        <begin position="449"/>
        <end position="477"/>
    </location>
</feature>
<evidence type="ECO:0000313" key="3">
    <source>
        <dbReference type="Proteomes" id="UP000035548"/>
    </source>
</evidence>
<dbReference type="KEGG" id="cut:CUTER_02785"/>
<feature type="transmembrane region" description="Helical" evidence="1">
    <location>
        <begin position="144"/>
        <end position="164"/>
    </location>
</feature>
<feature type="transmembrane region" description="Helical" evidence="1">
    <location>
        <begin position="382"/>
        <end position="403"/>
    </location>
</feature>
<proteinExistence type="predicted"/>
<keyword evidence="3" id="KW-1185">Reference proteome</keyword>
<dbReference type="CDD" id="cd21809">
    <property type="entry name" value="ABC-2_lan_permease-like"/>
    <property type="match status" value="1"/>
</dbReference>
<feature type="transmembrane region" description="Helical" evidence="1">
    <location>
        <begin position="57"/>
        <end position="83"/>
    </location>
</feature>
<feature type="transmembrane region" description="Helical" evidence="1">
    <location>
        <begin position="300"/>
        <end position="320"/>
    </location>
</feature>
<dbReference type="Proteomes" id="UP000035548">
    <property type="component" value="Chromosome"/>
</dbReference>
<organism evidence="2 3">
    <name type="scientific">Corynebacterium uterequi</name>
    <dbReference type="NCBI Taxonomy" id="1072256"/>
    <lineage>
        <taxon>Bacteria</taxon>
        <taxon>Bacillati</taxon>
        <taxon>Actinomycetota</taxon>
        <taxon>Actinomycetes</taxon>
        <taxon>Mycobacteriales</taxon>
        <taxon>Corynebacteriaceae</taxon>
        <taxon>Corynebacterium</taxon>
    </lineage>
</organism>
<keyword evidence="1" id="KW-0472">Membrane</keyword>
<reference evidence="3" key="2">
    <citation type="submission" date="2015-05" db="EMBL/GenBank/DDBJ databases">
        <title>Complete genome sequence of Corynebacterium uterequi DSM 45634, isolated from the uterus of a maiden mare.</title>
        <authorList>
            <person name="Ruckert C."/>
            <person name="Albersmeier A."/>
            <person name="Winkler A."/>
            <person name="Tauch A."/>
        </authorList>
    </citation>
    <scope>NUCLEOTIDE SEQUENCE [LARGE SCALE GENOMIC DNA]</scope>
    <source>
        <strain evidence="3">DSM 45634</strain>
    </source>
</reference>
<feature type="transmembrane region" description="Helical" evidence="1">
    <location>
        <begin position="229"/>
        <end position="250"/>
    </location>
</feature>
<name>A0A0G3HB14_9CORY</name>
<dbReference type="RefSeq" id="WP_052843998.1">
    <property type="nucleotide sequence ID" value="NZ_CP011546.1"/>
</dbReference>
<reference evidence="2 3" key="1">
    <citation type="journal article" date="2015" name="Genome Announc.">
        <title>Virulence Factor Genes Detected in the Complete Genome Sequence of Corynebacterium uterequi DSM 45634, Isolated from the Uterus of a Maiden Mare.</title>
        <authorList>
            <person name="Ruckert C."/>
            <person name="Kriete M."/>
            <person name="Jaenicke S."/>
            <person name="Winkler A."/>
            <person name="Tauch A."/>
        </authorList>
    </citation>
    <scope>NUCLEOTIDE SEQUENCE [LARGE SCALE GENOMIC DNA]</scope>
    <source>
        <strain evidence="2 3">DSM 45634</strain>
    </source>
</reference>
<dbReference type="OrthoDB" id="9781996at2"/>
<feature type="transmembrane region" description="Helical" evidence="1">
    <location>
        <begin position="176"/>
        <end position="194"/>
    </location>
</feature>
<dbReference type="EMBL" id="CP011546">
    <property type="protein sequence ID" value="AKK10571.1"/>
    <property type="molecule type" value="Genomic_DNA"/>
</dbReference>